<dbReference type="PROSITE" id="PS51186">
    <property type="entry name" value="GNAT"/>
    <property type="match status" value="1"/>
</dbReference>
<dbReference type="EC" id="2.3.1.-" evidence="2"/>
<dbReference type="RefSeq" id="WP_193117173.1">
    <property type="nucleotide sequence ID" value="NZ_BAAAIR010000025.1"/>
</dbReference>
<comment type="caution">
    <text evidence="2">The sequence shown here is derived from an EMBL/GenBank/DDBJ whole genome shotgun (WGS) entry which is preliminary data.</text>
</comment>
<accession>A0ABW0FJW4</accession>
<dbReference type="InterPro" id="IPR000182">
    <property type="entry name" value="GNAT_dom"/>
</dbReference>
<dbReference type="SUPFAM" id="SSF55729">
    <property type="entry name" value="Acyl-CoA N-acyltransferases (Nat)"/>
    <property type="match status" value="1"/>
</dbReference>
<dbReference type="InterPro" id="IPR016181">
    <property type="entry name" value="Acyl_CoA_acyltransferase"/>
</dbReference>
<dbReference type="Pfam" id="PF00583">
    <property type="entry name" value="Acetyltransf_1"/>
    <property type="match status" value="1"/>
</dbReference>
<evidence type="ECO:0000259" key="1">
    <source>
        <dbReference type="PROSITE" id="PS51186"/>
    </source>
</evidence>
<dbReference type="Proteomes" id="UP001595937">
    <property type="component" value="Unassembled WGS sequence"/>
</dbReference>
<keyword evidence="3" id="KW-1185">Reference proteome</keyword>
<dbReference type="GO" id="GO:0016746">
    <property type="term" value="F:acyltransferase activity"/>
    <property type="evidence" value="ECO:0007669"/>
    <property type="project" value="UniProtKB-KW"/>
</dbReference>
<dbReference type="EMBL" id="JBHSLN010000088">
    <property type="protein sequence ID" value="MFC5299507.1"/>
    <property type="molecule type" value="Genomic_DNA"/>
</dbReference>
<gene>
    <name evidence="2" type="ORF">ACFPK8_18490</name>
</gene>
<reference evidence="3" key="1">
    <citation type="journal article" date="2019" name="Int. J. Syst. Evol. Microbiol.">
        <title>The Global Catalogue of Microorganisms (GCM) 10K type strain sequencing project: providing services to taxonomists for standard genome sequencing and annotation.</title>
        <authorList>
            <consortium name="The Broad Institute Genomics Platform"/>
            <consortium name="The Broad Institute Genome Sequencing Center for Infectious Disease"/>
            <person name="Wu L."/>
            <person name="Ma J."/>
        </authorList>
    </citation>
    <scope>NUCLEOTIDE SEQUENCE [LARGE SCALE GENOMIC DNA]</scope>
    <source>
        <strain evidence="3">CGMCC 1.16455</strain>
    </source>
</reference>
<keyword evidence="2" id="KW-0808">Transferase</keyword>
<dbReference type="CDD" id="cd04301">
    <property type="entry name" value="NAT_SF"/>
    <property type="match status" value="1"/>
</dbReference>
<sequence length="288" mass="30289">MSPRLSTPCADELPEVVRTLASWQTDGSPMQLHPGDLGWHLQQGSDATAAAVRTWSLAGELLAIGMLDGPELLRLAIAPTAQQDDHLTHVLVQDLGDQGSGVLAGTSACVEVPNGARLRDALLSYGWATDEAWTPLERDLDASIADPGLRVEVVGPELAGTRAAVHRQSFDGSRFTEEHWHTMRIAPGAGDSRCLLALDAKGTAVAATTIWSAGLRQAGLIEPLGVGREYRGHGYGPAITRAGLAMLRELGASRALAATPSANAAAVATYISAGFTALPQRLDLRRPS</sequence>
<name>A0ABW0FJW4_9MICO</name>
<protein>
    <submittedName>
        <fullName evidence="2">GNAT family N-acetyltransferase</fullName>
        <ecNumber evidence="2">2.3.1.-</ecNumber>
    </submittedName>
</protein>
<evidence type="ECO:0000313" key="3">
    <source>
        <dbReference type="Proteomes" id="UP001595937"/>
    </source>
</evidence>
<evidence type="ECO:0000313" key="2">
    <source>
        <dbReference type="EMBL" id="MFC5299507.1"/>
    </source>
</evidence>
<organism evidence="2 3">
    <name type="scientific">Brachybacterium tyrofermentans</name>
    <dbReference type="NCBI Taxonomy" id="47848"/>
    <lineage>
        <taxon>Bacteria</taxon>
        <taxon>Bacillati</taxon>
        <taxon>Actinomycetota</taxon>
        <taxon>Actinomycetes</taxon>
        <taxon>Micrococcales</taxon>
        <taxon>Dermabacteraceae</taxon>
        <taxon>Brachybacterium</taxon>
    </lineage>
</organism>
<dbReference type="GeneID" id="303296382"/>
<feature type="domain" description="N-acetyltransferase" evidence="1">
    <location>
        <begin position="149"/>
        <end position="288"/>
    </location>
</feature>
<proteinExistence type="predicted"/>
<keyword evidence="2" id="KW-0012">Acyltransferase</keyword>
<dbReference type="Gene3D" id="3.40.630.30">
    <property type="match status" value="1"/>
</dbReference>